<keyword evidence="2" id="KW-0732">Signal</keyword>
<accession>A0A327S9P3</accession>
<proteinExistence type="predicted"/>
<dbReference type="InterPro" id="IPR013022">
    <property type="entry name" value="Xyl_isomerase-like_TIM-brl"/>
</dbReference>
<gene>
    <name evidence="4" type="ORF">LY11_04140</name>
</gene>
<dbReference type="InterPro" id="IPR050417">
    <property type="entry name" value="Sugar_Epim/Isomerase"/>
</dbReference>
<dbReference type="Proteomes" id="UP000249754">
    <property type="component" value="Unassembled WGS sequence"/>
</dbReference>
<dbReference type="InterPro" id="IPR006311">
    <property type="entry name" value="TAT_signal"/>
</dbReference>
<feature type="signal peptide" evidence="2">
    <location>
        <begin position="1"/>
        <end position="31"/>
    </location>
</feature>
<keyword evidence="4" id="KW-0670">Pyruvate</keyword>
<sequence length="306" mass="34217">MGTGQSRRNALKTMITGSAILGLSSAMPSYAAERGLSDTPLKSDALSDRKAPLKGNVKHSVCRWCFSDIELDEFCIAVKGMGLKAIDLVGPAEWPVLKKHGLYSSMCNGAEINLTDGWNDKTFHPKLIENYTKMIPLVAEAGYKNLICFSGSRRGKTDEEGWNNCVEGLKQVIKLAEQHNVVLVMELLNSKIDHKDYQCDHTAWGAELAKRLGSENFKLLYDIYHMQVDEGDVIHNIRTYHPYIAHYHTAGVPGRNEIDDTQELFYPAIIKAILATGFKGYIAQEFIPKQKDKLQSLRNAIKICDL</sequence>
<dbReference type="PROSITE" id="PS51318">
    <property type="entry name" value="TAT"/>
    <property type="match status" value="1"/>
</dbReference>
<dbReference type="PANTHER" id="PTHR43489">
    <property type="entry name" value="ISOMERASE"/>
    <property type="match status" value="1"/>
</dbReference>
<comment type="caution">
    <text evidence="4">The sequence shown here is derived from an EMBL/GenBank/DDBJ whole genome shotgun (WGS) entry which is preliminary data.</text>
</comment>
<dbReference type="SUPFAM" id="SSF51658">
    <property type="entry name" value="Xylose isomerase-like"/>
    <property type="match status" value="1"/>
</dbReference>
<keyword evidence="1 4" id="KW-0413">Isomerase</keyword>
<dbReference type="EMBL" id="QLLR01000027">
    <property type="protein sequence ID" value="RAJ25405.1"/>
    <property type="molecule type" value="Genomic_DNA"/>
</dbReference>
<dbReference type="OrthoDB" id="9786584at2"/>
<dbReference type="Gene3D" id="3.20.20.150">
    <property type="entry name" value="Divalent-metal-dependent TIM barrel enzymes"/>
    <property type="match status" value="1"/>
</dbReference>
<dbReference type="PANTHER" id="PTHR43489:SF3">
    <property type="entry name" value="XYLOSE ISOMERASE DOMAIN PROTEIN TIM BARREL"/>
    <property type="match status" value="1"/>
</dbReference>
<evidence type="ECO:0000313" key="4">
    <source>
        <dbReference type="EMBL" id="RAJ25405.1"/>
    </source>
</evidence>
<feature type="chain" id="PRO_5016308684" evidence="2">
    <location>
        <begin position="32"/>
        <end position="306"/>
    </location>
</feature>
<feature type="domain" description="Xylose isomerase-like TIM barrel" evidence="3">
    <location>
        <begin position="97"/>
        <end position="287"/>
    </location>
</feature>
<dbReference type="STRING" id="188932.AY601_4781"/>
<evidence type="ECO:0000259" key="3">
    <source>
        <dbReference type="Pfam" id="PF01261"/>
    </source>
</evidence>
<protein>
    <submittedName>
        <fullName evidence="4">Hydroxypyruvate isomerase</fullName>
    </submittedName>
</protein>
<dbReference type="RefSeq" id="WP_111635509.1">
    <property type="nucleotide sequence ID" value="NZ_QLLR01000027.1"/>
</dbReference>
<dbReference type="Pfam" id="PF01261">
    <property type="entry name" value="AP_endonuc_2"/>
    <property type="match status" value="1"/>
</dbReference>
<evidence type="ECO:0000256" key="1">
    <source>
        <dbReference type="ARBA" id="ARBA00023235"/>
    </source>
</evidence>
<name>A0A327S9P3_9SPHI</name>
<dbReference type="GO" id="GO:0016853">
    <property type="term" value="F:isomerase activity"/>
    <property type="evidence" value="ECO:0007669"/>
    <property type="project" value="UniProtKB-KW"/>
</dbReference>
<evidence type="ECO:0000256" key="2">
    <source>
        <dbReference type="SAM" id="SignalP"/>
    </source>
</evidence>
<evidence type="ECO:0000313" key="5">
    <source>
        <dbReference type="Proteomes" id="UP000249754"/>
    </source>
</evidence>
<dbReference type="InterPro" id="IPR036237">
    <property type="entry name" value="Xyl_isomerase-like_sf"/>
</dbReference>
<organism evidence="4 5">
    <name type="scientific">Pedobacter cryoconitis</name>
    <dbReference type="NCBI Taxonomy" id="188932"/>
    <lineage>
        <taxon>Bacteria</taxon>
        <taxon>Pseudomonadati</taxon>
        <taxon>Bacteroidota</taxon>
        <taxon>Sphingobacteriia</taxon>
        <taxon>Sphingobacteriales</taxon>
        <taxon>Sphingobacteriaceae</taxon>
        <taxon>Pedobacter</taxon>
    </lineage>
</organism>
<reference evidence="4 5" key="1">
    <citation type="submission" date="2018-06" db="EMBL/GenBank/DDBJ databases">
        <title>Genomic Encyclopedia of Archaeal and Bacterial Type Strains, Phase II (KMG-II): from individual species to whole genera.</title>
        <authorList>
            <person name="Goeker M."/>
        </authorList>
    </citation>
    <scope>NUCLEOTIDE SEQUENCE [LARGE SCALE GENOMIC DNA]</scope>
    <source>
        <strain evidence="4 5">DSM 14825</strain>
    </source>
</reference>
<dbReference type="AlphaFoldDB" id="A0A327S9P3"/>